<evidence type="ECO:0000313" key="1">
    <source>
        <dbReference type="EMBL" id="GIY90474.1"/>
    </source>
</evidence>
<dbReference type="EMBL" id="BPLR01017322">
    <property type="protein sequence ID" value="GIY90474.1"/>
    <property type="molecule type" value="Genomic_DNA"/>
</dbReference>
<dbReference type="Proteomes" id="UP001054945">
    <property type="component" value="Unassembled WGS sequence"/>
</dbReference>
<name>A0AAV4X7C9_CAEEX</name>
<evidence type="ECO:0000313" key="2">
    <source>
        <dbReference type="Proteomes" id="UP001054945"/>
    </source>
</evidence>
<organism evidence="1 2">
    <name type="scientific">Caerostris extrusa</name>
    <name type="common">Bark spider</name>
    <name type="synonym">Caerostris bankana</name>
    <dbReference type="NCBI Taxonomy" id="172846"/>
    <lineage>
        <taxon>Eukaryota</taxon>
        <taxon>Metazoa</taxon>
        <taxon>Ecdysozoa</taxon>
        <taxon>Arthropoda</taxon>
        <taxon>Chelicerata</taxon>
        <taxon>Arachnida</taxon>
        <taxon>Araneae</taxon>
        <taxon>Araneomorphae</taxon>
        <taxon>Entelegynae</taxon>
        <taxon>Araneoidea</taxon>
        <taxon>Araneidae</taxon>
        <taxon>Caerostris</taxon>
    </lineage>
</organism>
<proteinExistence type="predicted"/>
<sequence length="95" mass="11123">MNSPLNHRYHESSRQNHLLHCTIQSHPSRSIAPEDMFLPSHIEASSIFRCHPLSILHLSAFAIGDFYKLLFRERRGVCPSHVFTPRVSLSRRFWL</sequence>
<comment type="caution">
    <text evidence="1">The sequence shown here is derived from an EMBL/GenBank/DDBJ whole genome shotgun (WGS) entry which is preliminary data.</text>
</comment>
<accession>A0AAV4X7C9</accession>
<dbReference type="AlphaFoldDB" id="A0AAV4X7C9"/>
<protein>
    <submittedName>
        <fullName evidence="1">Uncharacterized protein</fullName>
    </submittedName>
</protein>
<keyword evidence="2" id="KW-1185">Reference proteome</keyword>
<gene>
    <name evidence="1" type="ORF">CEXT_428261</name>
</gene>
<reference evidence="1 2" key="1">
    <citation type="submission" date="2021-06" db="EMBL/GenBank/DDBJ databases">
        <title>Caerostris extrusa draft genome.</title>
        <authorList>
            <person name="Kono N."/>
            <person name="Arakawa K."/>
        </authorList>
    </citation>
    <scope>NUCLEOTIDE SEQUENCE [LARGE SCALE GENOMIC DNA]</scope>
</reference>